<evidence type="ECO:0000313" key="2">
    <source>
        <dbReference type="Proteomes" id="UP000255509"/>
    </source>
</evidence>
<name>A0A379W3Z6_SALET</name>
<organism evidence="1 2">
    <name type="scientific">Salmonella enterica I</name>
    <dbReference type="NCBI Taxonomy" id="59201"/>
    <lineage>
        <taxon>Bacteria</taxon>
        <taxon>Pseudomonadati</taxon>
        <taxon>Pseudomonadota</taxon>
        <taxon>Gammaproteobacteria</taxon>
        <taxon>Enterobacterales</taxon>
        <taxon>Enterobacteriaceae</taxon>
        <taxon>Salmonella</taxon>
    </lineage>
</organism>
<dbReference type="EMBL" id="UGXS01000004">
    <property type="protein sequence ID" value="SUH14057.1"/>
    <property type="molecule type" value="Genomic_DNA"/>
</dbReference>
<proteinExistence type="predicted"/>
<evidence type="ECO:0000313" key="1">
    <source>
        <dbReference type="EMBL" id="SUH14057.1"/>
    </source>
</evidence>
<dbReference type="AlphaFoldDB" id="A0A379W3Z6"/>
<dbReference type="Proteomes" id="UP000255509">
    <property type="component" value="Unassembled WGS sequence"/>
</dbReference>
<gene>
    <name evidence="1" type="ORF">NCTC8258_01727</name>
</gene>
<sequence length="61" mass="6651">MGFGHCPVCFFTDKEVLVTAPGYLWQVSDAHHLSGFAKLTQEFTDHGGGWAADANIDLVKN</sequence>
<accession>A0A379W3Z6</accession>
<protein>
    <submittedName>
        <fullName evidence="1">Uncharacterized protein</fullName>
    </submittedName>
</protein>
<reference evidence="1 2" key="1">
    <citation type="submission" date="2018-06" db="EMBL/GenBank/DDBJ databases">
        <authorList>
            <consortium name="Pathogen Informatics"/>
            <person name="Doyle S."/>
        </authorList>
    </citation>
    <scope>NUCLEOTIDE SEQUENCE [LARGE SCALE GENOMIC DNA]</scope>
    <source>
        <strain evidence="1 2">NCTC8258</strain>
    </source>
</reference>